<sequence length="202" mass="23501">MLALWIFLLAVLFWRLHVSYNHFSKVPYGVPWSPRGQYIVTQIAGIWNIPSARTFGLNIDWNKVRIYILVRRVITRITVWLLLGGILSTDEELLEILSKFSTNVIPSAIALSLFPPFLQPITSQLTSIFNHIYTSKGLKTFGPHIEKRIIAVENGLFKDMAQDDVLTWKIYEALRKNLSLRWPTTLLAVFWLQCLQHWNQQH</sequence>
<dbReference type="EMBL" id="JAAOAM010000181">
    <property type="protein sequence ID" value="KAF5541444.1"/>
    <property type="molecule type" value="Genomic_DNA"/>
</dbReference>
<dbReference type="Proteomes" id="UP000522262">
    <property type="component" value="Unassembled WGS sequence"/>
</dbReference>
<feature type="chain" id="PRO_5034508736" description="Cytochrome P450 monooxygenase" evidence="6">
    <location>
        <begin position="20"/>
        <end position="202"/>
    </location>
</feature>
<evidence type="ECO:0000256" key="5">
    <source>
        <dbReference type="ARBA" id="ARBA00023004"/>
    </source>
</evidence>
<evidence type="ECO:0000256" key="2">
    <source>
        <dbReference type="ARBA" id="ARBA00010617"/>
    </source>
</evidence>
<proteinExistence type="inferred from homology"/>
<feature type="signal peptide" evidence="6">
    <location>
        <begin position="1"/>
        <end position="19"/>
    </location>
</feature>
<dbReference type="PANTHER" id="PTHR46206">
    <property type="entry name" value="CYTOCHROME P450"/>
    <property type="match status" value="1"/>
</dbReference>
<keyword evidence="6" id="KW-0732">Signal</keyword>
<organism evidence="7 8">
    <name type="scientific">Fusarium mexicanum</name>
    <dbReference type="NCBI Taxonomy" id="751941"/>
    <lineage>
        <taxon>Eukaryota</taxon>
        <taxon>Fungi</taxon>
        <taxon>Dikarya</taxon>
        <taxon>Ascomycota</taxon>
        <taxon>Pezizomycotina</taxon>
        <taxon>Sordariomycetes</taxon>
        <taxon>Hypocreomycetidae</taxon>
        <taxon>Hypocreales</taxon>
        <taxon>Nectriaceae</taxon>
        <taxon>Fusarium</taxon>
        <taxon>Fusarium fujikuroi species complex</taxon>
    </lineage>
</organism>
<protein>
    <recommendedName>
        <fullName evidence="9">Cytochrome P450 monooxygenase</fullName>
    </recommendedName>
</protein>
<accession>A0A8H5IQW0</accession>
<evidence type="ECO:0008006" key="9">
    <source>
        <dbReference type="Google" id="ProtNLM"/>
    </source>
</evidence>
<evidence type="ECO:0000313" key="8">
    <source>
        <dbReference type="Proteomes" id="UP000522262"/>
    </source>
</evidence>
<dbReference type="GO" id="GO:0016491">
    <property type="term" value="F:oxidoreductase activity"/>
    <property type="evidence" value="ECO:0007669"/>
    <property type="project" value="UniProtKB-KW"/>
</dbReference>
<evidence type="ECO:0000313" key="7">
    <source>
        <dbReference type="EMBL" id="KAF5541444.1"/>
    </source>
</evidence>
<name>A0A8H5IQW0_9HYPO</name>
<gene>
    <name evidence="7" type="ORF">FMEXI_7957</name>
</gene>
<keyword evidence="3" id="KW-0479">Metal-binding</keyword>
<evidence type="ECO:0000256" key="3">
    <source>
        <dbReference type="ARBA" id="ARBA00022723"/>
    </source>
</evidence>
<comment type="similarity">
    <text evidence="2">Belongs to the cytochrome P450 family.</text>
</comment>
<comment type="cofactor">
    <cofactor evidence="1">
        <name>heme</name>
        <dbReference type="ChEBI" id="CHEBI:30413"/>
    </cofactor>
</comment>
<reference evidence="7 8" key="1">
    <citation type="submission" date="2020-05" db="EMBL/GenBank/DDBJ databases">
        <title>Identification and distribution of gene clusters putatively required for synthesis of sphingolipid metabolism inhibitors in phylogenetically diverse species of the filamentous fungus Fusarium.</title>
        <authorList>
            <person name="Kim H.-S."/>
            <person name="Busman M."/>
            <person name="Brown D.W."/>
            <person name="Divon H."/>
            <person name="Uhlig S."/>
            <person name="Proctor R.H."/>
        </authorList>
    </citation>
    <scope>NUCLEOTIDE SEQUENCE [LARGE SCALE GENOMIC DNA]</scope>
    <source>
        <strain evidence="7 8">NRRL 53147</strain>
    </source>
</reference>
<keyword evidence="8" id="KW-1185">Reference proteome</keyword>
<keyword evidence="4" id="KW-0560">Oxidoreductase</keyword>
<dbReference type="GO" id="GO:0046872">
    <property type="term" value="F:metal ion binding"/>
    <property type="evidence" value="ECO:0007669"/>
    <property type="project" value="UniProtKB-KW"/>
</dbReference>
<evidence type="ECO:0000256" key="4">
    <source>
        <dbReference type="ARBA" id="ARBA00023002"/>
    </source>
</evidence>
<comment type="caution">
    <text evidence="7">The sequence shown here is derived from an EMBL/GenBank/DDBJ whole genome shotgun (WGS) entry which is preliminary data.</text>
</comment>
<evidence type="ECO:0000256" key="1">
    <source>
        <dbReference type="ARBA" id="ARBA00001971"/>
    </source>
</evidence>
<evidence type="ECO:0000256" key="6">
    <source>
        <dbReference type="SAM" id="SignalP"/>
    </source>
</evidence>
<dbReference type="AlphaFoldDB" id="A0A8H5IQW0"/>
<keyword evidence="5" id="KW-0408">Iron</keyword>